<name>A0A0A8YDE4_ARUDO</name>
<dbReference type="AlphaFoldDB" id="A0A0A8YDE4"/>
<reference evidence="1" key="1">
    <citation type="submission" date="2014-09" db="EMBL/GenBank/DDBJ databases">
        <authorList>
            <person name="Magalhaes I.L.F."/>
            <person name="Oliveira U."/>
            <person name="Santos F.R."/>
            <person name="Vidigal T.H.D.A."/>
            <person name="Brescovit A.D."/>
            <person name="Santos A.J."/>
        </authorList>
    </citation>
    <scope>NUCLEOTIDE SEQUENCE</scope>
    <source>
        <tissue evidence="1">Shoot tissue taken approximately 20 cm above the soil surface</tissue>
    </source>
</reference>
<protein>
    <submittedName>
        <fullName evidence="1">Uncharacterized protein</fullName>
    </submittedName>
</protein>
<accession>A0A0A8YDE4</accession>
<reference evidence="1" key="2">
    <citation type="journal article" date="2015" name="Data Brief">
        <title>Shoot transcriptome of the giant reed, Arundo donax.</title>
        <authorList>
            <person name="Barrero R.A."/>
            <person name="Guerrero F.D."/>
            <person name="Moolhuijzen P."/>
            <person name="Goolsby J.A."/>
            <person name="Tidwell J."/>
            <person name="Bellgard S.E."/>
            <person name="Bellgard M.I."/>
        </authorList>
    </citation>
    <scope>NUCLEOTIDE SEQUENCE</scope>
    <source>
        <tissue evidence="1">Shoot tissue taken approximately 20 cm above the soil surface</tissue>
    </source>
</reference>
<proteinExistence type="predicted"/>
<evidence type="ECO:0000313" key="1">
    <source>
        <dbReference type="EMBL" id="JAD23974.1"/>
    </source>
</evidence>
<dbReference type="EMBL" id="GBRH01273921">
    <property type="protein sequence ID" value="JAD23974.1"/>
    <property type="molecule type" value="Transcribed_RNA"/>
</dbReference>
<organism evidence="1">
    <name type="scientific">Arundo donax</name>
    <name type="common">Giant reed</name>
    <name type="synonym">Donax arundinaceus</name>
    <dbReference type="NCBI Taxonomy" id="35708"/>
    <lineage>
        <taxon>Eukaryota</taxon>
        <taxon>Viridiplantae</taxon>
        <taxon>Streptophyta</taxon>
        <taxon>Embryophyta</taxon>
        <taxon>Tracheophyta</taxon>
        <taxon>Spermatophyta</taxon>
        <taxon>Magnoliopsida</taxon>
        <taxon>Liliopsida</taxon>
        <taxon>Poales</taxon>
        <taxon>Poaceae</taxon>
        <taxon>PACMAD clade</taxon>
        <taxon>Arundinoideae</taxon>
        <taxon>Arundineae</taxon>
        <taxon>Arundo</taxon>
    </lineage>
</organism>
<sequence>MHAWQLHDLSRHMSSVVYTTLHSSLIAVLLSPTYQRSIKGDAILTTGATSITDAYTYVQCRSVLATRSFARDLAFSELARSTFLQLQCRLPLSKPKDKRRSIDLVDTPA</sequence>